<evidence type="ECO:0000256" key="1">
    <source>
        <dbReference type="SAM" id="MobiDB-lite"/>
    </source>
</evidence>
<feature type="region of interest" description="Disordered" evidence="1">
    <location>
        <begin position="19"/>
        <end position="103"/>
    </location>
</feature>
<evidence type="ECO:0000313" key="2">
    <source>
        <dbReference type="EMBL" id="KHJ99866.1"/>
    </source>
</evidence>
<dbReference type="OrthoDB" id="5853022at2759"/>
<dbReference type="Proteomes" id="UP000053660">
    <property type="component" value="Unassembled WGS sequence"/>
</dbReference>
<feature type="non-terminal residue" evidence="2">
    <location>
        <position position="1"/>
    </location>
</feature>
<organism evidence="2 3">
    <name type="scientific">Oesophagostomum dentatum</name>
    <name type="common">Nodular worm</name>
    <dbReference type="NCBI Taxonomy" id="61180"/>
    <lineage>
        <taxon>Eukaryota</taxon>
        <taxon>Metazoa</taxon>
        <taxon>Ecdysozoa</taxon>
        <taxon>Nematoda</taxon>
        <taxon>Chromadorea</taxon>
        <taxon>Rhabditida</taxon>
        <taxon>Rhabditina</taxon>
        <taxon>Rhabditomorpha</taxon>
        <taxon>Strongyloidea</taxon>
        <taxon>Strongylidae</taxon>
        <taxon>Oesophagostomum</taxon>
    </lineage>
</organism>
<evidence type="ECO:0000313" key="3">
    <source>
        <dbReference type="Proteomes" id="UP000053660"/>
    </source>
</evidence>
<gene>
    <name evidence="2" type="ORF">OESDEN_00140</name>
</gene>
<name>A0A0B1TUP1_OESDE</name>
<proteinExistence type="predicted"/>
<protein>
    <submittedName>
        <fullName evidence="2">Uncharacterized protein</fullName>
    </submittedName>
</protein>
<sequence length="200" mass="22941">LLVRRCVEEFIQTNISRPGSEFLNVNRGDRENSSSSILFRNRSPEVGSRRKRRHDDDGDRGEERGRHGWSDSNDRRGHREDWRAERDDQHHGDIDNGLEDLSNNPAELQRRCNAHIAMSENQAATVSDDQLFNAVSEALYLLANAQRLCKKREKLLNEMKAMRQGEVDMMKAIHADLPAHLQSVVRIEGDNVFINEAGEK</sequence>
<accession>A0A0B1TUP1</accession>
<reference evidence="2 3" key="1">
    <citation type="submission" date="2014-03" db="EMBL/GenBank/DDBJ databases">
        <title>Draft genome of the hookworm Oesophagostomum dentatum.</title>
        <authorList>
            <person name="Mitreva M."/>
        </authorList>
    </citation>
    <scope>NUCLEOTIDE SEQUENCE [LARGE SCALE GENOMIC DNA]</scope>
    <source>
        <strain evidence="2 3">OD-Hann</strain>
    </source>
</reference>
<dbReference type="AlphaFoldDB" id="A0A0B1TUP1"/>
<keyword evidence="3" id="KW-1185">Reference proteome</keyword>
<feature type="compositionally biased region" description="Basic and acidic residues" evidence="1">
    <location>
        <begin position="54"/>
        <end position="94"/>
    </location>
</feature>
<dbReference type="EMBL" id="KN549202">
    <property type="protein sequence ID" value="KHJ99866.1"/>
    <property type="molecule type" value="Genomic_DNA"/>
</dbReference>